<evidence type="ECO:0000313" key="2">
    <source>
        <dbReference type="Proteomes" id="UP000287352"/>
    </source>
</evidence>
<comment type="caution">
    <text evidence="1">The sequence shown here is derived from an EMBL/GenBank/DDBJ whole genome shotgun (WGS) entry which is preliminary data.</text>
</comment>
<sequence>MISSFLVQLLILGLILLLVAALWSPFEALGWWAGWFGSRPHQLVERPLDDPDKVTMQYVVYLSGIGAIGGDFLEREEQAFLDRLQEQLPQIKVVRDVFPYAMNNNGLTGQRFFTMMWRWIKQLKLQNHAVLTNLINIRNMFQVAVSADRRYGPIYNYGTAGVIVDGLLRSGYRMSSGIPVTLLGFSGGVQVALGSATYLKPLLQAPLSIISFGGVMADDPGLEMIEHLYHFRGSRDPVNRLGAIAYAGRWPLLSYSPWNKARRQGKITEISAGPVTHNDPGGYFLPESEQEPYEETPQGKIFAQVVALLQAVMNEQKAAG</sequence>
<keyword evidence="2" id="KW-1185">Reference proteome</keyword>
<gene>
    <name evidence="1" type="ORF">KTT_37530</name>
</gene>
<dbReference type="AlphaFoldDB" id="A0A402A414"/>
<dbReference type="Proteomes" id="UP000287352">
    <property type="component" value="Unassembled WGS sequence"/>
</dbReference>
<dbReference type="EMBL" id="BIFR01000001">
    <property type="protein sequence ID" value="GCE13894.1"/>
    <property type="molecule type" value="Genomic_DNA"/>
</dbReference>
<dbReference type="OrthoDB" id="5141003at2"/>
<name>A0A402A414_9CHLR</name>
<reference evidence="2" key="1">
    <citation type="submission" date="2018-12" db="EMBL/GenBank/DDBJ databases">
        <title>Tengunoibacter tsumagoiensis gen. nov., sp. nov., Dictyobacter kobayashii sp. nov., D. alpinus sp. nov., and D. joshuensis sp. nov. and description of Dictyobacteraceae fam. nov. within the order Ktedonobacterales isolated from Tengu-no-mugimeshi.</title>
        <authorList>
            <person name="Wang C.M."/>
            <person name="Zheng Y."/>
            <person name="Sakai Y."/>
            <person name="Toyoda A."/>
            <person name="Minakuchi Y."/>
            <person name="Abe K."/>
            <person name="Yokota A."/>
            <person name="Yabe S."/>
        </authorList>
    </citation>
    <scope>NUCLEOTIDE SEQUENCE [LARGE SCALE GENOMIC DNA]</scope>
    <source>
        <strain evidence="2">Uno3</strain>
    </source>
</reference>
<protein>
    <submittedName>
        <fullName evidence="1">Uncharacterized protein</fullName>
    </submittedName>
</protein>
<dbReference type="RefSeq" id="WP_126581384.1">
    <property type="nucleotide sequence ID" value="NZ_BIFR01000001.1"/>
</dbReference>
<accession>A0A402A414</accession>
<evidence type="ECO:0000313" key="1">
    <source>
        <dbReference type="EMBL" id="GCE13894.1"/>
    </source>
</evidence>
<proteinExistence type="predicted"/>
<organism evidence="1 2">
    <name type="scientific">Tengunoibacter tsumagoiensis</name>
    <dbReference type="NCBI Taxonomy" id="2014871"/>
    <lineage>
        <taxon>Bacteria</taxon>
        <taxon>Bacillati</taxon>
        <taxon>Chloroflexota</taxon>
        <taxon>Ktedonobacteria</taxon>
        <taxon>Ktedonobacterales</taxon>
        <taxon>Dictyobacteraceae</taxon>
        <taxon>Tengunoibacter</taxon>
    </lineage>
</organism>